<dbReference type="InterPro" id="IPR036291">
    <property type="entry name" value="NAD(P)-bd_dom_sf"/>
</dbReference>
<sequence>MKWALIGCSNIAREWVYDAINAIGDSVEYIVSSDLARASAFAAEHNIPNPTDDLLVALRDPDVTAVYISTKNHLHCSQALSAIAYNKHVMCEKPIALTADDAYKMLMAAQQQNVVLAVNHHLRNAASIKKIREIIKSGIIGQILTVSLRHAVYLPESLRGWRIHDKENGGGVILDITVHDADTLRFILDDDPVSVSAMAQSGTLSNGDIPESVMGIMRFKSGILVNFYDSFTAKYAQTGLDIIGTEGSIIAKDIMTQNPRGEIYLVNQDGCNPITIHHENLYENSFRQFKDAVQHGQAPAASSEDGQWSLTIGLAVNEAACSGKTVTVAIKE</sequence>
<dbReference type="Gene3D" id="3.30.360.10">
    <property type="entry name" value="Dihydrodipicolinate Reductase, domain 2"/>
    <property type="match status" value="1"/>
</dbReference>
<evidence type="ECO:0000259" key="3">
    <source>
        <dbReference type="Pfam" id="PF01408"/>
    </source>
</evidence>
<comment type="caution">
    <text evidence="5">The sequence shown here is derived from an EMBL/GenBank/DDBJ whole genome shotgun (WGS) entry which is preliminary data.</text>
</comment>
<dbReference type="Pfam" id="PF01408">
    <property type="entry name" value="GFO_IDH_MocA"/>
    <property type="match status" value="1"/>
</dbReference>
<comment type="similarity">
    <text evidence="1">Belongs to the Gfo/Idh/MocA family.</text>
</comment>
<dbReference type="AlphaFoldDB" id="A0A4R1N4L2"/>
<feature type="domain" description="Gfo/Idh/MocA-like oxidoreductase N-terminal" evidence="3">
    <location>
        <begin position="2"/>
        <end position="120"/>
    </location>
</feature>
<dbReference type="SUPFAM" id="SSF55347">
    <property type="entry name" value="Glyceraldehyde-3-phosphate dehydrogenase-like, C-terminal domain"/>
    <property type="match status" value="1"/>
</dbReference>
<accession>A0A4R1N4L2</accession>
<feature type="domain" description="GFO/IDH/MocA-like oxidoreductase" evidence="4">
    <location>
        <begin position="129"/>
        <end position="249"/>
    </location>
</feature>
<dbReference type="EMBL" id="SJOI01000001">
    <property type="protein sequence ID" value="TCL02105.1"/>
    <property type="molecule type" value="Genomic_DNA"/>
</dbReference>
<dbReference type="Proteomes" id="UP000294555">
    <property type="component" value="Unassembled WGS sequence"/>
</dbReference>
<evidence type="ECO:0000313" key="6">
    <source>
        <dbReference type="Proteomes" id="UP000294555"/>
    </source>
</evidence>
<dbReference type="PANTHER" id="PTHR42840:SF3">
    <property type="entry name" value="BINDING ROSSMANN FOLD OXIDOREDUCTASE, PUTATIVE (AFU_ORTHOLOGUE AFUA_2G10240)-RELATED"/>
    <property type="match status" value="1"/>
</dbReference>
<dbReference type="Gene3D" id="3.40.50.720">
    <property type="entry name" value="NAD(P)-binding Rossmann-like Domain"/>
    <property type="match status" value="1"/>
</dbReference>
<dbReference type="SUPFAM" id="SSF51735">
    <property type="entry name" value="NAD(P)-binding Rossmann-fold domains"/>
    <property type="match status" value="1"/>
</dbReference>
<dbReference type="PANTHER" id="PTHR42840">
    <property type="entry name" value="NAD(P)-BINDING ROSSMANN-FOLD SUPERFAMILY PROTEIN-RELATED"/>
    <property type="match status" value="1"/>
</dbReference>
<dbReference type="RefSeq" id="WP_132921080.1">
    <property type="nucleotide sequence ID" value="NZ_SJOI01000001.1"/>
</dbReference>
<keyword evidence="2" id="KW-0560">Oxidoreductase</keyword>
<evidence type="ECO:0000313" key="5">
    <source>
        <dbReference type="EMBL" id="TCL02105.1"/>
    </source>
</evidence>
<dbReference type="Pfam" id="PF22725">
    <property type="entry name" value="GFO_IDH_MocA_C3"/>
    <property type="match status" value="1"/>
</dbReference>
<reference evidence="5 6" key="1">
    <citation type="submission" date="2019-02" db="EMBL/GenBank/DDBJ databases">
        <title>Investigation of anaerobic lignin degradation for improved lignocellulosic biofuels.</title>
        <authorList>
            <person name="Deangelis K."/>
        </authorList>
    </citation>
    <scope>NUCLEOTIDE SEQUENCE [LARGE SCALE GENOMIC DNA]</scope>
    <source>
        <strain evidence="5 6">159R</strain>
    </source>
</reference>
<name>A0A4R1N4L2_9GAMM</name>
<evidence type="ECO:0000256" key="1">
    <source>
        <dbReference type="ARBA" id="ARBA00010928"/>
    </source>
</evidence>
<dbReference type="InterPro" id="IPR000683">
    <property type="entry name" value="Gfo/Idh/MocA-like_OxRdtase_N"/>
</dbReference>
<dbReference type="InterPro" id="IPR055170">
    <property type="entry name" value="GFO_IDH_MocA-like_dom"/>
</dbReference>
<dbReference type="GO" id="GO:0000166">
    <property type="term" value="F:nucleotide binding"/>
    <property type="evidence" value="ECO:0007669"/>
    <property type="project" value="InterPro"/>
</dbReference>
<evidence type="ECO:0000259" key="4">
    <source>
        <dbReference type="Pfam" id="PF22725"/>
    </source>
</evidence>
<dbReference type="OrthoDB" id="9781031at2"/>
<evidence type="ECO:0000256" key="2">
    <source>
        <dbReference type="ARBA" id="ARBA00023002"/>
    </source>
</evidence>
<dbReference type="GO" id="GO:0016491">
    <property type="term" value="F:oxidoreductase activity"/>
    <property type="evidence" value="ECO:0007669"/>
    <property type="project" value="UniProtKB-KW"/>
</dbReference>
<proteinExistence type="inferred from homology"/>
<protein>
    <submittedName>
        <fullName evidence="5">1,5-anhydro-D-fructose reductase (1,5-anhydro-D-mannitol-forming)</fullName>
    </submittedName>
</protein>
<organism evidence="5 6">
    <name type="scientific">Sodalis ligni</name>
    <dbReference type="NCBI Taxonomy" id="2697027"/>
    <lineage>
        <taxon>Bacteria</taxon>
        <taxon>Pseudomonadati</taxon>
        <taxon>Pseudomonadota</taxon>
        <taxon>Gammaproteobacteria</taxon>
        <taxon>Enterobacterales</taxon>
        <taxon>Bruguierivoracaceae</taxon>
        <taxon>Sodalis</taxon>
    </lineage>
</organism>
<keyword evidence="6" id="KW-1185">Reference proteome</keyword>
<gene>
    <name evidence="5" type="ORF">EZJ58_0098</name>
</gene>